<feature type="domain" description="Ig-like" evidence="4">
    <location>
        <begin position="175"/>
        <end position="265"/>
    </location>
</feature>
<dbReference type="PANTHER" id="PTHR47243:SF1">
    <property type="entry name" value="SIALOADHESIN"/>
    <property type="match status" value="1"/>
</dbReference>
<dbReference type="InterPro" id="IPR003598">
    <property type="entry name" value="Ig_sub2"/>
</dbReference>
<dbReference type="CDD" id="cd00096">
    <property type="entry name" value="Ig"/>
    <property type="match status" value="1"/>
</dbReference>
<dbReference type="Pfam" id="PF07679">
    <property type="entry name" value="I-set"/>
    <property type="match status" value="1"/>
</dbReference>
<dbReference type="EMBL" id="KL411490">
    <property type="protein sequence ID" value="KFR08055.1"/>
    <property type="molecule type" value="Genomic_DNA"/>
</dbReference>
<organism evidence="5 6">
    <name type="scientific">Nipponia nippon</name>
    <name type="common">Crested ibis</name>
    <name type="synonym">Ibis nippon</name>
    <dbReference type="NCBI Taxonomy" id="128390"/>
    <lineage>
        <taxon>Eukaryota</taxon>
        <taxon>Metazoa</taxon>
        <taxon>Chordata</taxon>
        <taxon>Craniata</taxon>
        <taxon>Vertebrata</taxon>
        <taxon>Euteleostomi</taxon>
        <taxon>Archelosauria</taxon>
        <taxon>Archosauria</taxon>
        <taxon>Dinosauria</taxon>
        <taxon>Saurischia</taxon>
        <taxon>Theropoda</taxon>
        <taxon>Coelurosauria</taxon>
        <taxon>Aves</taxon>
        <taxon>Neognathae</taxon>
        <taxon>Neoaves</taxon>
        <taxon>Aequornithes</taxon>
        <taxon>Pelecaniformes</taxon>
        <taxon>Threskiornithidae</taxon>
        <taxon>Nipponia</taxon>
    </lineage>
</organism>
<dbReference type="AlphaFoldDB" id="A0A091VZ44"/>
<dbReference type="InterPro" id="IPR013162">
    <property type="entry name" value="CD80_C2-set"/>
</dbReference>
<feature type="domain" description="Ig-like" evidence="4">
    <location>
        <begin position="97"/>
        <end position="174"/>
    </location>
</feature>
<keyword evidence="6" id="KW-1185">Reference proteome</keyword>
<dbReference type="InterPro" id="IPR013783">
    <property type="entry name" value="Ig-like_fold"/>
</dbReference>
<dbReference type="GO" id="GO:0005769">
    <property type="term" value="C:early endosome"/>
    <property type="evidence" value="ECO:0007669"/>
    <property type="project" value="TreeGrafter"/>
</dbReference>
<dbReference type="STRING" id="128390.A0A091VZ44"/>
<evidence type="ECO:0000256" key="3">
    <source>
        <dbReference type="ARBA" id="ARBA00023157"/>
    </source>
</evidence>
<dbReference type="SMART" id="SM00409">
    <property type="entry name" value="IG"/>
    <property type="match status" value="5"/>
</dbReference>
<keyword evidence="3" id="KW-1015">Disulfide bond</keyword>
<proteinExistence type="predicted"/>
<dbReference type="InterPro" id="IPR007110">
    <property type="entry name" value="Ig-like_dom"/>
</dbReference>
<dbReference type="GO" id="GO:0075512">
    <property type="term" value="P:clathrin-dependent endocytosis of virus by host cell"/>
    <property type="evidence" value="ECO:0007669"/>
    <property type="project" value="TreeGrafter"/>
</dbReference>
<feature type="domain" description="Ig-like" evidence="4">
    <location>
        <begin position="361"/>
        <end position="446"/>
    </location>
</feature>
<feature type="domain" description="Ig-like" evidence="4">
    <location>
        <begin position="1"/>
        <end position="92"/>
    </location>
</feature>
<dbReference type="Pfam" id="PF13895">
    <property type="entry name" value="Ig_2"/>
    <property type="match status" value="2"/>
</dbReference>
<dbReference type="GO" id="GO:0005770">
    <property type="term" value="C:late endosome"/>
    <property type="evidence" value="ECO:0007669"/>
    <property type="project" value="TreeGrafter"/>
</dbReference>
<evidence type="ECO:0000259" key="4">
    <source>
        <dbReference type="PROSITE" id="PS50835"/>
    </source>
</evidence>
<dbReference type="GO" id="GO:0046790">
    <property type="term" value="F:virion binding"/>
    <property type="evidence" value="ECO:0007669"/>
    <property type="project" value="TreeGrafter"/>
</dbReference>
<evidence type="ECO:0000256" key="1">
    <source>
        <dbReference type="ARBA" id="ARBA00004167"/>
    </source>
</evidence>
<comment type="subcellular location">
    <subcellularLocation>
        <location evidence="1">Membrane</location>
        <topology evidence="1">Single-pass membrane protein</topology>
    </subcellularLocation>
</comment>
<dbReference type="Proteomes" id="UP000053283">
    <property type="component" value="Unassembled WGS sequence"/>
</dbReference>
<dbReference type="InterPro" id="IPR013098">
    <property type="entry name" value="Ig_I-set"/>
</dbReference>
<dbReference type="Pfam" id="PF13927">
    <property type="entry name" value="Ig_3"/>
    <property type="match status" value="1"/>
</dbReference>
<evidence type="ECO:0000256" key="2">
    <source>
        <dbReference type="ARBA" id="ARBA00023136"/>
    </source>
</evidence>
<dbReference type="SUPFAM" id="SSF48726">
    <property type="entry name" value="Immunoglobulin"/>
    <property type="match status" value="6"/>
</dbReference>
<keyword evidence="2" id="KW-0472">Membrane</keyword>
<accession>A0A091VZ44</accession>
<dbReference type="PROSITE" id="PS50835">
    <property type="entry name" value="IG_LIKE"/>
    <property type="match status" value="5"/>
</dbReference>
<feature type="non-terminal residue" evidence="5">
    <location>
        <position position="550"/>
    </location>
</feature>
<feature type="domain" description="Ig-like" evidence="4">
    <location>
        <begin position="452"/>
        <end position="549"/>
    </location>
</feature>
<evidence type="ECO:0000313" key="6">
    <source>
        <dbReference type="Proteomes" id="UP000053283"/>
    </source>
</evidence>
<gene>
    <name evidence="5" type="ORF">Y956_14470</name>
</gene>
<sequence>PSAAASEEQTEGQTSALECSTPYVCPLADVTLHWEGYDPQVSTVSSRVQLDTSGVGHYLTLTTSFSWKDHSKKLLCKVSYGSVQAIGEVTLRVRHAPKDTHVSVNPSTQNIRVGDTVSLACEVSSSYPPVSAYHWYKDGVAVASDQMLTLRDVRREDYGQYHCEAENAVGAGVAPALTLYIFSAEISVSPAAEVREGTATTLSCDVPGREGQDLNYTWYKNSAWLKEGTAHTLLFHHVAASDAGYYSCKVTNDRGSDTSQAISLSVTCECPPLLPGDRGGPRQTRLPLCQGLRKPLDTMPLNRDGILLAASGLQAAPRQRFGVTASRNALRLEIRGVGPQDSGEYCCTATNAYGNASAAKPFLARATEVLIQPSAEVREGAAVTLTCLGARGAAEETLYTWYRNSKWLRESSTPTLRFPSVRGEDAGAFQCTVRSSNGSDTSAAVPLRVLFPPRQPVMSSFLETQGRRLGTIQCTVESDPEANLVLRRGEEAIACTRGCPAAPSPRVHATFSYNSLKVEIREVVLEDEGTYVCWAGNPQGNASAAMDFRA</sequence>
<dbReference type="Gene3D" id="2.60.40.10">
    <property type="entry name" value="Immunoglobulins"/>
    <property type="match status" value="6"/>
</dbReference>
<dbReference type="InterPro" id="IPR003599">
    <property type="entry name" value="Ig_sub"/>
</dbReference>
<dbReference type="SMART" id="SM00408">
    <property type="entry name" value="IGc2"/>
    <property type="match status" value="4"/>
</dbReference>
<dbReference type="InterPro" id="IPR036179">
    <property type="entry name" value="Ig-like_dom_sf"/>
</dbReference>
<dbReference type="FunFam" id="2.60.40.10:FF:000921">
    <property type="entry name" value="sialoadhesin isoform X1"/>
    <property type="match status" value="1"/>
</dbReference>
<dbReference type="eggNOG" id="KOG4475">
    <property type="taxonomic scope" value="Eukaryota"/>
</dbReference>
<dbReference type="PANTHER" id="PTHR47243">
    <property type="entry name" value="SIALOADHESIN"/>
    <property type="match status" value="1"/>
</dbReference>
<protein>
    <submittedName>
        <fullName evidence="5">Sialoadhesin</fullName>
    </submittedName>
</protein>
<name>A0A091VZ44_NIPNI</name>
<evidence type="ECO:0000313" key="5">
    <source>
        <dbReference type="EMBL" id="KFR08055.1"/>
    </source>
</evidence>
<dbReference type="Pfam" id="PF08205">
    <property type="entry name" value="C2-set_2"/>
    <property type="match status" value="1"/>
</dbReference>
<reference evidence="5 6" key="1">
    <citation type="submission" date="2014-04" db="EMBL/GenBank/DDBJ databases">
        <title>Genome evolution of avian class.</title>
        <authorList>
            <person name="Zhang G."/>
            <person name="Li C."/>
        </authorList>
    </citation>
    <scope>NUCLEOTIDE SEQUENCE [LARGE SCALE GENOMIC DNA]</scope>
    <source>
        <strain evidence="5">BGI_Y956</strain>
    </source>
</reference>
<dbReference type="GO" id="GO:0005886">
    <property type="term" value="C:plasma membrane"/>
    <property type="evidence" value="ECO:0007669"/>
    <property type="project" value="TreeGrafter"/>
</dbReference>
<feature type="non-terminal residue" evidence="5">
    <location>
        <position position="1"/>
    </location>
</feature>